<feature type="domain" description="Transposase (putative) YhgA-like" evidence="1">
    <location>
        <begin position="2"/>
        <end position="217"/>
    </location>
</feature>
<dbReference type="PANTHER" id="PTHR34611">
    <property type="match status" value="1"/>
</dbReference>
<evidence type="ECO:0000313" key="2">
    <source>
        <dbReference type="EMBL" id="ETR66506.1"/>
    </source>
</evidence>
<name>A0A1V1NVI6_9BACT</name>
<proteinExistence type="predicted"/>
<dbReference type="PANTHER" id="PTHR34611:SF2">
    <property type="entry name" value="INACTIVE RECOMBINATION-PROMOTING NUCLEASE-LIKE PROTEIN RPNE-RELATED"/>
    <property type="match status" value="1"/>
</dbReference>
<dbReference type="InterPro" id="IPR051699">
    <property type="entry name" value="Rpn/YhgA-like_nuclease"/>
</dbReference>
<dbReference type="Pfam" id="PF04754">
    <property type="entry name" value="Transposase_31"/>
    <property type="match status" value="1"/>
</dbReference>
<dbReference type="Proteomes" id="UP000189670">
    <property type="component" value="Unassembled WGS sequence"/>
</dbReference>
<dbReference type="AlphaFoldDB" id="A0A1V1NVI6"/>
<comment type="caution">
    <text evidence="2">The sequence shown here is derived from an EMBL/GenBank/DDBJ whole genome shotgun (WGS) entry which is preliminary data.</text>
</comment>
<sequence>MFFEKVFSRKDVAVDLVQNYLPKEIINDLDLPTLQLENKSFISNELKSSQSDLLFKVLTKDCNAVFIYFLLEHKSFVDRWVMLQLLEYIVQICDEQRAINKQKRQEIRADNIKNEKPENEGIDTEYLHPIIPVVFYHGKAEWNLKKDFSELFHKGYIYKKYLPDYTFELINTANYSDDPFRGNVILRVSLMALKHFFMNDFETKVTELLCLLADLIENIDSEIKFLTVLLRYLSTNKKYDKEWLQKNLKYAFKDKGDEIMSSIADIWIEEGERLAAKKLIAKLMAKKFNINIKRVMPCLKPLRTNDIMELGEYLLAMNTFDDANRWINARKKQIKMMA</sequence>
<accession>A0A1V1NVI6</accession>
<dbReference type="EMBL" id="ATBP01001940">
    <property type="protein sequence ID" value="ETR66506.1"/>
    <property type="molecule type" value="Genomic_DNA"/>
</dbReference>
<evidence type="ECO:0000259" key="1">
    <source>
        <dbReference type="Pfam" id="PF04754"/>
    </source>
</evidence>
<protein>
    <submittedName>
        <fullName evidence="2">Transposase YhgA family protein</fullName>
    </submittedName>
</protein>
<organism evidence="2 3">
    <name type="scientific">Candidatus Magnetoglobus multicellularis str. Araruama</name>
    <dbReference type="NCBI Taxonomy" id="890399"/>
    <lineage>
        <taxon>Bacteria</taxon>
        <taxon>Pseudomonadati</taxon>
        <taxon>Thermodesulfobacteriota</taxon>
        <taxon>Desulfobacteria</taxon>
        <taxon>Desulfobacterales</taxon>
        <taxon>Desulfobacteraceae</taxon>
        <taxon>Candidatus Magnetoglobus</taxon>
    </lineage>
</organism>
<dbReference type="GO" id="GO:1990238">
    <property type="term" value="F:double-stranded DNA endonuclease activity"/>
    <property type="evidence" value="ECO:0007669"/>
    <property type="project" value="TreeGrafter"/>
</dbReference>
<reference evidence="3" key="1">
    <citation type="submission" date="2012-11" db="EMBL/GenBank/DDBJ databases">
        <authorList>
            <person name="Lucero-Rivera Y.E."/>
            <person name="Tovar-Ramirez D."/>
        </authorList>
    </citation>
    <scope>NUCLEOTIDE SEQUENCE [LARGE SCALE GENOMIC DNA]</scope>
    <source>
        <strain evidence="3">Araruama</strain>
    </source>
</reference>
<dbReference type="InterPro" id="IPR006842">
    <property type="entry name" value="Transposase_31"/>
</dbReference>
<evidence type="ECO:0000313" key="3">
    <source>
        <dbReference type="Proteomes" id="UP000189670"/>
    </source>
</evidence>
<dbReference type="GO" id="GO:0006310">
    <property type="term" value="P:DNA recombination"/>
    <property type="evidence" value="ECO:0007669"/>
    <property type="project" value="TreeGrafter"/>
</dbReference>
<gene>
    <name evidence="2" type="ORF">OMM_12713</name>
</gene>